<dbReference type="CDD" id="cd04301">
    <property type="entry name" value="NAT_SF"/>
    <property type="match status" value="1"/>
</dbReference>
<dbReference type="SUPFAM" id="SSF55729">
    <property type="entry name" value="Acyl-CoA N-acyltransferases (Nat)"/>
    <property type="match status" value="1"/>
</dbReference>
<evidence type="ECO:0000313" key="2">
    <source>
        <dbReference type="Proteomes" id="UP000193689"/>
    </source>
</evidence>
<reference evidence="1 2" key="1">
    <citation type="submission" date="2016-07" db="EMBL/GenBank/DDBJ databases">
        <title>Pervasive Adenine N6-methylation of Active Genes in Fungi.</title>
        <authorList>
            <consortium name="DOE Joint Genome Institute"/>
            <person name="Mondo S.J."/>
            <person name="Dannebaum R.O."/>
            <person name="Kuo R.C."/>
            <person name="Labutti K."/>
            <person name="Haridas S."/>
            <person name="Kuo A."/>
            <person name="Salamov A."/>
            <person name="Ahrendt S.R."/>
            <person name="Lipzen A."/>
            <person name="Sullivan W."/>
            <person name="Andreopoulos W.B."/>
            <person name="Clum A."/>
            <person name="Lindquist E."/>
            <person name="Daum C."/>
            <person name="Ramamoorthy G.K."/>
            <person name="Gryganskyi A."/>
            <person name="Culley D."/>
            <person name="Magnuson J.K."/>
            <person name="James T.Y."/>
            <person name="O'Malley M.A."/>
            <person name="Stajich J.E."/>
            <person name="Spatafora J.W."/>
            <person name="Visel A."/>
            <person name="Grigoriev I.V."/>
        </authorList>
    </citation>
    <scope>NUCLEOTIDE SEQUENCE [LARGE SCALE GENOMIC DNA]</scope>
    <source>
        <strain evidence="1 2">CBS 129021</strain>
    </source>
</reference>
<dbReference type="Gene3D" id="3.40.630.30">
    <property type="match status" value="1"/>
</dbReference>
<dbReference type="EMBL" id="MCFJ01000003">
    <property type="protein sequence ID" value="ORY68285.1"/>
    <property type="molecule type" value="Genomic_DNA"/>
</dbReference>
<evidence type="ECO:0000313" key="1">
    <source>
        <dbReference type="EMBL" id="ORY68285.1"/>
    </source>
</evidence>
<keyword evidence="2" id="KW-1185">Reference proteome</keyword>
<dbReference type="AlphaFoldDB" id="A0A1Y2EBR0"/>
<name>A0A1Y2EBR0_9PEZI</name>
<dbReference type="RefSeq" id="XP_040718572.1">
    <property type="nucleotide sequence ID" value="XM_040862883.1"/>
</dbReference>
<comment type="caution">
    <text evidence="1">The sequence shown here is derived from an EMBL/GenBank/DDBJ whole genome shotgun (WGS) entry which is preliminary data.</text>
</comment>
<accession>A0A1Y2EBR0</accession>
<protein>
    <submittedName>
        <fullName evidence="1">Uncharacterized protein</fullName>
    </submittedName>
</protein>
<gene>
    <name evidence="1" type="ORF">BCR38DRAFT_471884</name>
</gene>
<dbReference type="InterPro" id="IPR016181">
    <property type="entry name" value="Acyl_CoA_acyltransferase"/>
</dbReference>
<sequence>MADMVSGDVSNTAESQKMASVSVILIPWDPESQEHAERMAQQRIACGWKQDQIENWKDQQREGLIGLHWIVLPPSDPNTTSRLERHIFAFPDEATPLHNTCKRVLSRSHTPDPAISTFIPIGHISLDSWSPYDSLQTSPSNGVYSLTTFYVSKALQYGGIGGAAMTACETMAARDFGAKAITLDTLANEEYRPDNPRRAAMGLEQTRPRVTPQDWYQRRGYIIYLKKEDGFFDTDPTGKIWGATLVCLKKELV</sequence>
<proteinExistence type="predicted"/>
<dbReference type="STRING" id="1141098.A0A1Y2EBR0"/>
<dbReference type="InParanoid" id="A0A1Y2EBR0"/>
<dbReference type="GeneID" id="63779095"/>
<dbReference type="Proteomes" id="UP000193689">
    <property type="component" value="Unassembled WGS sequence"/>
</dbReference>
<dbReference type="OrthoDB" id="2326446at2759"/>
<organism evidence="1 2">
    <name type="scientific">Pseudomassariella vexata</name>
    <dbReference type="NCBI Taxonomy" id="1141098"/>
    <lineage>
        <taxon>Eukaryota</taxon>
        <taxon>Fungi</taxon>
        <taxon>Dikarya</taxon>
        <taxon>Ascomycota</taxon>
        <taxon>Pezizomycotina</taxon>
        <taxon>Sordariomycetes</taxon>
        <taxon>Xylariomycetidae</taxon>
        <taxon>Amphisphaeriales</taxon>
        <taxon>Pseudomassariaceae</taxon>
        <taxon>Pseudomassariella</taxon>
    </lineage>
</organism>